<dbReference type="Proteomes" id="UP000799437">
    <property type="component" value="Unassembled WGS sequence"/>
</dbReference>
<protein>
    <recommendedName>
        <fullName evidence="3">C2H2-type domain-containing protein</fullName>
    </recommendedName>
</protein>
<dbReference type="Gene3D" id="3.30.160.60">
    <property type="entry name" value="Classic Zinc Finger"/>
    <property type="match status" value="1"/>
</dbReference>
<feature type="domain" description="C2H2-type" evidence="3">
    <location>
        <begin position="30"/>
        <end position="59"/>
    </location>
</feature>
<evidence type="ECO:0000313" key="5">
    <source>
        <dbReference type="Proteomes" id="UP000799437"/>
    </source>
</evidence>
<dbReference type="RefSeq" id="XP_033595372.1">
    <property type="nucleotide sequence ID" value="XM_033748588.1"/>
</dbReference>
<proteinExistence type="predicted"/>
<evidence type="ECO:0000313" key="4">
    <source>
        <dbReference type="EMBL" id="KAF2752921.1"/>
    </source>
</evidence>
<keyword evidence="1" id="KW-0479">Metal-binding</keyword>
<dbReference type="PROSITE" id="PS00028">
    <property type="entry name" value="ZINC_FINGER_C2H2_1"/>
    <property type="match status" value="1"/>
</dbReference>
<dbReference type="GO" id="GO:0006355">
    <property type="term" value="P:regulation of DNA-templated transcription"/>
    <property type="evidence" value="ECO:0007669"/>
    <property type="project" value="InterPro"/>
</dbReference>
<dbReference type="PROSITE" id="PS50157">
    <property type="entry name" value="ZINC_FINGER_C2H2_2"/>
    <property type="match status" value="1"/>
</dbReference>
<evidence type="ECO:0000256" key="2">
    <source>
        <dbReference type="SAM" id="MobiDB-lite"/>
    </source>
</evidence>
<dbReference type="EMBL" id="ML996590">
    <property type="protein sequence ID" value="KAF2752921.1"/>
    <property type="molecule type" value="Genomic_DNA"/>
</dbReference>
<dbReference type="SMART" id="SM00355">
    <property type="entry name" value="ZnF_C2H2"/>
    <property type="match status" value="1"/>
</dbReference>
<keyword evidence="1" id="KW-0862">Zinc</keyword>
<dbReference type="SUPFAM" id="SSF57667">
    <property type="entry name" value="beta-beta-alpha zinc fingers"/>
    <property type="match status" value="1"/>
</dbReference>
<reference evidence="4" key="1">
    <citation type="journal article" date="2020" name="Stud. Mycol.">
        <title>101 Dothideomycetes genomes: a test case for predicting lifestyles and emergence of pathogens.</title>
        <authorList>
            <person name="Haridas S."/>
            <person name="Albert R."/>
            <person name="Binder M."/>
            <person name="Bloem J."/>
            <person name="Labutti K."/>
            <person name="Salamov A."/>
            <person name="Andreopoulos B."/>
            <person name="Baker S."/>
            <person name="Barry K."/>
            <person name="Bills G."/>
            <person name="Bluhm B."/>
            <person name="Cannon C."/>
            <person name="Castanera R."/>
            <person name="Culley D."/>
            <person name="Daum C."/>
            <person name="Ezra D."/>
            <person name="Gonzalez J."/>
            <person name="Henrissat B."/>
            <person name="Kuo A."/>
            <person name="Liang C."/>
            <person name="Lipzen A."/>
            <person name="Lutzoni F."/>
            <person name="Magnuson J."/>
            <person name="Mondo S."/>
            <person name="Nolan M."/>
            <person name="Ohm R."/>
            <person name="Pangilinan J."/>
            <person name="Park H.-J."/>
            <person name="Ramirez L."/>
            <person name="Alfaro M."/>
            <person name="Sun H."/>
            <person name="Tritt A."/>
            <person name="Yoshinaga Y."/>
            <person name="Zwiers L.-H."/>
            <person name="Turgeon B."/>
            <person name="Goodwin S."/>
            <person name="Spatafora J."/>
            <person name="Crous P."/>
            <person name="Grigoriev I."/>
        </authorList>
    </citation>
    <scope>NUCLEOTIDE SEQUENCE</scope>
    <source>
        <strain evidence="4">CBS 121739</strain>
    </source>
</reference>
<feature type="compositionally biased region" description="Basic and acidic residues" evidence="2">
    <location>
        <begin position="68"/>
        <end position="92"/>
    </location>
</feature>
<dbReference type="PANTHER" id="PTHR36167">
    <property type="entry name" value="C2H2 FINGER DOMAIN TRANSCRIPTION FACTOR (EUROFUNG)-RELATED"/>
    <property type="match status" value="1"/>
</dbReference>
<dbReference type="InterPro" id="IPR036236">
    <property type="entry name" value="Znf_C2H2_sf"/>
</dbReference>
<dbReference type="AlphaFoldDB" id="A0A6A6VUJ6"/>
<dbReference type="PANTHER" id="PTHR36167:SF3">
    <property type="entry name" value="C2H2 FINGER DOMAIN TRANSCRIPTION FACTOR (EUROFUNG)-RELATED"/>
    <property type="match status" value="1"/>
</dbReference>
<organism evidence="4 5">
    <name type="scientific">Pseudovirgaria hyperparasitica</name>
    <dbReference type="NCBI Taxonomy" id="470096"/>
    <lineage>
        <taxon>Eukaryota</taxon>
        <taxon>Fungi</taxon>
        <taxon>Dikarya</taxon>
        <taxon>Ascomycota</taxon>
        <taxon>Pezizomycotina</taxon>
        <taxon>Dothideomycetes</taxon>
        <taxon>Dothideomycetes incertae sedis</taxon>
        <taxon>Acrospermales</taxon>
        <taxon>Acrospermaceae</taxon>
        <taxon>Pseudovirgaria</taxon>
    </lineage>
</organism>
<dbReference type="InterPro" id="IPR039327">
    <property type="entry name" value="CON7-like"/>
</dbReference>
<keyword evidence="5" id="KW-1185">Reference proteome</keyword>
<accession>A0A6A6VUJ6</accession>
<dbReference type="InterPro" id="IPR013087">
    <property type="entry name" value="Znf_C2H2_type"/>
</dbReference>
<sequence>MSNIYPPVPHGGVQHHKRPRRRYDEIERIYNCSWNGCEKAYGTLSHLNVHVTTHSHGMKRTAEEFKEIREEGKAKNKKKEERLRVEDGRTGAEGRQTNCPQVYSTLQSHISTPGGVVGSGPQLLINSFVPTRGEQSRPHRAQSPAILY</sequence>
<evidence type="ECO:0000256" key="1">
    <source>
        <dbReference type="PROSITE-ProRule" id="PRU00042"/>
    </source>
</evidence>
<dbReference type="GeneID" id="54489642"/>
<dbReference type="OrthoDB" id="1939603at2759"/>
<evidence type="ECO:0000259" key="3">
    <source>
        <dbReference type="PROSITE" id="PS50157"/>
    </source>
</evidence>
<name>A0A6A6VUJ6_9PEZI</name>
<dbReference type="GO" id="GO:0008270">
    <property type="term" value="F:zinc ion binding"/>
    <property type="evidence" value="ECO:0007669"/>
    <property type="project" value="UniProtKB-KW"/>
</dbReference>
<keyword evidence="1" id="KW-0863">Zinc-finger</keyword>
<gene>
    <name evidence="4" type="ORF">EJ05DRAFT_515288</name>
</gene>
<feature type="region of interest" description="Disordered" evidence="2">
    <location>
        <begin position="68"/>
        <end position="99"/>
    </location>
</feature>
<feature type="region of interest" description="Disordered" evidence="2">
    <location>
        <begin position="1"/>
        <end position="20"/>
    </location>
</feature>